<evidence type="ECO:0008006" key="3">
    <source>
        <dbReference type="Google" id="ProtNLM"/>
    </source>
</evidence>
<evidence type="ECO:0000313" key="1">
    <source>
        <dbReference type="EMBL" id="SER84676.1"/>
    </source>
</evidence>
<sequence>MTISENLDKLFEQAKSDNDLRIKLLNTKSSANPVSDFCAIAAEYGISINVMDLINEGEEFYAEIKRSTNGGGENSPDLDTWNDEYSVFMMRLEAISN</sequence>
<name>A0A1H9SHZ8_BUTFI</name>
<dbReference type="Proteomes" id="UP000182584">
    <property type="component" value="Unassembled WGS sequence"/>
</dbReference>
<dbReference type="OrthoDB" id="1771041at2"/>
<dbReference type="AlphaFoldDB" id="A0A1H9SHZ8"/>
<dbReference type="RefSeq" id="WP_074756182.1">
    <property type="nucleotide sequence ID" value="NZ_FOGJ01000012.1"/>
</dbReference>
<protein>
    <recommendedName>
        <fullName evidence="3">Nif11 domain-containing protein</fullName>
    </recommendedName>
</protein>
<evidence type="ECO:0000313" key="2">
    <source>
        <dbReference type="Proteomes" id="UP000182584"/>
    </source>
</evidence>
<reference evidence="1 2" key="1">
    <citation type="submission" date="2016-10" db="EMBL/GenBank/DDBJ databases">
        <authorList>
            <person name="de Groot N.N."/>
        </authorList>
    </citation>
    <scope>NUCLEOTIDE SEQUENCE [LARGE SCALE GENOMIC DNA]</scope>
    <source>
        <strain evidence="1 2">AR40</strain>
    </source>
</reference>
<proteinExistence type="predicted"/>
<gene>
    <name evidence="1" type="ORF">SAMN04487884_11255</name>
</gene>
<accession>A0A1H9SHZ8</accession>
<dbReference type="EMBL" id="FOGJ01000012">
    <property type="protein sequence ID" value="SER84676.1"/>
    <property type="molecule type" value="Genomic_DNA"/>
</dbReference>
<organism evidence="1 2">
    <name type="scientific">Butyrivibrio fibrisolvens</name>
    <dbReference type="NCBI Taxonomy" id="831"/>
    <lineage>
        <taxon>Bacteria</taxon>
        <taxon>Bacillati</taxon>
        <taxon>Bacillota</taxon>
        <taxon>Clostridia</taxon>
        <taxon>Lachnospirales</taxon>
        <taxon>Lachnospiraceae</taxon>
        <taxon>Butyrivibrio</taxon>
    </lineage>
</organism>